<dbReference type="InterPro" id="IPR000184">
    <property type="entry name" value="Bac_surfAg_D15"/>
</dbReference>
<feature type="domain" description="Bacterial surface antigen (D15)" evidence="7">
    <location>
        <begin position="498"/>
        <end position="827"/>
    </location>
</feature>
<dbReference type="EMBL" id="JAUKUC010000001">
    <property type="protein sequence ID" value="MDO1511982.1"/>
    <property type="molecule type" value="Genomic_DNA"/>
</dbReference>
<dbReference type="Pfam" id="PF01103">
    <property type="entry name" value="Omp85"/>
    <property type="match status" value="1"/>
</dbReference>
<name>A0ABT8RNF1_9FLAO</name>
<dbReference type="PANTHER" id="PTHR12815">
    <property type="entry name" value="SORTING AND ASSEMBLY MACHINERY SAMM50 PROTEIN FAMILY MEMBER"/>
    <property type="match status" value="1"/>
</dbReference>
<evidence type="ECO:0000256" key="4">
    <source>
        <dbReference type="ARBA" id="ARBA00023136"/>
    </source>
</evidence>
<evidence type="ECO:0000256" key="1">
    <source>
        <dbReference type="ARBA" id="ARBA00004370"/>
    </source>
</evidence>
<keyword evidence="4" id="KW-0472">Membrane</keyword>
<accession>A0ABT8RNF1</accession>
<organism evidence="8 9">
    <name type="scientific">Maribacter confluentis</name>
    <dbReference type="NCBI Taxonomy" id="1656093"/>
    <lineage>
        <taxon>Bacteria</taxon>
        <taxon>Pseudomonadati</taxon>
        <taxon>Bacteroidota</taxon>
        <taxon>Flavobacteriia</taxon>
        <taxon>Flavobacteriales</taxon>
        <taxon>Flavobacteriaceae</taxon>
        <taxon>Maribacter</taxon>
    </lineage>
</organism>
<keyword evidence="5" id="KW-0998">Cell outer membrane</keyword>
<dbReference type="PROSITE" id="PS51257">
    <property type="entry name" value="PROKAR_LIPOPROTEIN"/>
    <property type="match status" value="1"/>
</dbReference>
<comment type="subcellular location">
    <subcellularLocation>
        <location evidence="1">Membrane</location>
    </subcellularLocation>
</comment>
<feature type="signal peptide" evidence="6">
    <location>
        <begin position="1"/>
        <end position="21"/>
    </location>
</feature>
<gene>
    <name evidence="8" type="ORF">Q2T41_04805</name>
</gene>
<evidence type="ECO:0000256" key="5">
    <source>
        <dbReference type="ARBA" id="ARBA00023237"/>
    </source>
</evidence>
<reference evidence="8" key="1">
    <citation type="journal article" date="2014" name="Int. J. Syst. Evol. Microbiol.">
        <title>Complete genome of a new Firmicutes species belonging to the dominant human colonic microbiota ('Ruminococcus bicirculans') reveals two chromosomes and a selective capacity to utilize plant glucans.</title>
        <authorList>
            <consortium name="NISC Comparative Sequencing Program"/>
            <person name="Wegmann U."/>
            <person name="Louis P."/>
            <person name="Goesmann A."/>
            <person name="Henrissat B."/>
            <person name="Duncan S.H."/>
            <person name="Flint H.J."/>
        </authorList>
    </citation>
    <scope>NUCLEOTIDE SEQUENCE</scope>
    <source>
        <strain evidence="8">CECT 8869</strain>
    </source>
</reference>
<evidence type="ECO:0000256" key="2">
    <source>
        <dbReference type="ARBA" id="ARBA00022692"/>
    </source>
</evidence>
<evidence type="ECO:0000313" key="9">
    <source>
        <dbReference type="Proteomes" id="UP001168579"/>
    </source>
</evidence>
<keyword evidence="9" id="KW-1185">Reference proteome</keyword>
<dbReference type="InterPro" id="IPR039910">
    <property type="entry name" value="D15-like"/>
</dbReference>
<evidence type="ECO:0000256" key="6">
    <source>
        <dbReference type="SAM" id="SignalP"/>
    </source>
</evidence>
<feature type="chain" id="PRO_5046470172" evidence="6">
    <location>
        <begin position="22"/>
        <end position="852"/>
    </location>
</feature>
<evidence type="ECO:0000259" key="7">
    <source>
        <dbReference type="Pfam" id="PF01103"/>
    </source>
</evidence>
<dbReference type="Proteomes" id="UP001168579">
    <property type="component" value="Unassembled WGS sequence"/>
</dbReference>
<evidence type="ECO:0000256" key="3">
    <source>
        <dbReference type="ARBA" id="ARBA00022729"/>
    </source>
</evidence>
<dbReference type="PANTHER" id="PTHR12815:SF47">
    <property type="entry name" value="TRANSLOCATION AND ASSEMBLY MODULE SUBUNIT TAMA"/>
    <property type="match status" value="1"/>
</dbReference>
<protein>
    <submittedName>
        <fullName evidence="8">BamA/TamA family outer membrane protein</fullName>
    </submittedName>
</protein>
<dbReference type="Gene3D" id="2.40.160.50">
    <property type="entry name" value="membrane protein fhac: a member of the omp85/tpsb transporter family"/>
    <property type="match status" value="1"/>
</dbReference>
<keyword evidence="3 6" id="KW-0732">Signal</keyword>
<evidence type="ECO:0000313" key="8">
    <source>
        <dbReference type="EMBL" id="MDO1511982.1"/>
    </source>
</evidence>
<keyword evidence="2" id="KW-0812">Transmembrane</keyword>
<comment type="caution">
    <text evidence="8">The sequence shown here is derived from an EMBL/GenBank/DDBJ whole genome shotgun (WGS) entry which is preliminary data.</text>
</comment>
<proteinExistence type="predicted"/>
<sequence length="852" mass="97225">MAKLSLLSLLAIVLLSCNSLKKVEEDEYLVTKNLIYADSVKINNEELESLIYQKPNSTVLGYPLRLNLYNLAKENPDSSYNAWLNKKENRKKRLEKFLSTKQVNRLGESFLVKGLSEWLKDIGEAPTILDTTRTRLSLARLSAYYQGKGYFTNNTSYEIDTTKNKRKAKVNYHVSLGEPYIIDSLSNDISSTAIDSLYFLNSANSLVKEGQQFDLANFNMERERLTGIFRNSGIRNFQESSITFDIVRDTVKSADDQKMNITLNIGDLKIRGENEVTTSAYKVEKINKINIYTDYLSTSTLDSINIIEYGDYTIHYSPNFDIKPKTLANAIFFKKDSIYRDVDKIRTSRQLNALNIFKYPNIIFEADSLGNRVNTNIYLAPKPKYSLGTNFEVSRSNLRRLGVGLGTTLLIRNIFKGAENLSISADGAYGLLSNNTFEANYFSEFGGDITLDFPRIWFPFINTSKLIPNYTLPKTRIAIGTSFQNNIGLDKQTFNNILGYNWVPSDFVNHNVELLNIQFVRNVNSNRFFNVYRNTFERLDDIADRYETEPELAEFFESDSDPDDPTLIIPSGTTGFINAVENGIIATSTTDFNDVTRLEERRKRLTDNNLIFATNYTFNKTNREGIVDNSFYQFRWKLESAGNLLSAFSNFIPFNKNDDEQLLVFGVPFSQYIKNEFEYVKYWDLSRSNVLATRAFFGIAIPYGNSDNIPFVRSYFAGGSNDNRAWFPYSLGPGSVSAVNDFNEANLKLALNLEYRFPIVGDINGAIFADAGNIWNVFDNVEDSNATFDSFASLKDIALGTGLGLRYDFTYFLFRLDLGFKTYNPAEIQSERWFKDYNFANAVLQIGINYPF</sequence>
<dbReference type="RefSeq" id="WP_304435148.1">
    <property type="nucleotide sequence ID" value="NZ_JAUKUC010000001.1"/>
</dbReference>
<reference evidence="8" key="2">
    <citation type="submission" date="2023-06" db="EMBL/GenBank/DDBJ databases">
        <authorList>
            <person name="Lucena T."/>
            <person name="Sun Q."/>
        </authorList>
    </citation>
    <scope>NUCLEOTIDE SEQUENCE</scope>
    <source>
        <strain evidence="8">CECT 8869</strain>
    </source>
</reference>